<evidence type="ECO:0000313" key="3">
    <source>
        <dbReference type="EMBL" id="PLW49849.1"/>
    </source>
</evidence>
<reference evidence="5 6" key="1">
    <citation type="submission" date="2017-11" db="EMBL/GenBank/DDBJ databases">
        <title>De novo assembly and phasing of dikaryotic genomes from two isolates of Puccinia coronata f. sp. avenae, the causal agent of oat crown rust.</title>
        <authorList>
            <person name="Miller M.E."/>
            <person name="Zhang Y."/>
            <person name="Omidvar V."/>
            <person name="Sperschneider J."/>
            <person name="Schwessinger B."/>
            <person name="Raley C."/>
            <person name="Palmer J.M."/>
            <person name="Garnica D."/>
            <person name="Upadhyaya N."/>
            <person name="Rathjen J."/>
            <person name="Taylor J.M."/>
            <person name="Park R.F."/>
            <person name="Dodds P.N."/>
            <person name="Hirsch C.D."/>
            <person name="Kianian S.F."/>
            <person name="Figueroa M."/>
        </authorList>
    </citation>
    <scope>NUCLEOTIDE SEQUENCE [LARGE SCALE GENOMIC DNA]</scope>
    <source>
        <strain evidence="4">12NC29</strain>
        <strain evidence="2">12SD80</strain>
    </source>
</reference>
<evidence type="ECO:0000313" key="4">
    <source>
        <dbReference type="EMBL" id="PLW57819.1"/>
    </source>
</evidence>
<keyword evidence="5" id="KW-1185">Reference proteome</keyword>
<evidence type="ECO:0000256" key="1">
    <source>
        <dbReference type="SAM" id="SignalP"/>
    </source>
</evidence>
<dbReference type="STRING" id="200324.A0A2N5W6E7"/>
<dbReference type="OrthoDB" id="2503597at2759"/>
<dbReference type="Proteomes" id="UP000235392">
    <property type="component" value="Unassembled WGS sequence"/>
</dbReference>
<organism evidence="4 5">
    <name type="scientific">Puccinia coronata f. sp. avenae</name>
    <dbReference type="NCBI Taxonomy" id="200324"/>
    <lineage>
        <taxon>Eukaryota</taxon>
        <taxon>Fungi</taxon>
        <taxon>Dikarya</taxon>
        <taxon>Basidiomycota</taxon>
        <taxon>Pucciniomycotina</taxon>
        <taxon>Pucciniomycetes</taxon>
        <taxon>Pucciniales</taxon>
        <taxon>Pucciniaceae</taxon>
        <taxon>Puccinia</taxon>
    </lineage>
</organism>
<proteinExistence type="predicted"/>
<evidence type="ECO:0000313" key="2">
    <source>
        <dbReference type="EMBL" id="PLW24315.1"/>
    </source>
</evidence>
<dbReference type="AlphaFoldDB" id="A0A2N5W6E7"/>
<evidence type="ECO:0000313" key="5">
    <source>
        <dbReference type="Proteomes" id="UP000235388"/>
    </source>
</evidence>
<evidence type="ECO:0000313" key="6">
    <source>
        <dbReference type="Proteomes" id="UP000235392"/>
    </source>
</evidence>
<keyword evidence="1" id="KW-0732">Signal</keyword>
<dbReference type="Proteomes" id="UP000235388">
    <property type="component" value="Unassembled WGS sequence"/>
</dbReference>
<sequence>MFLRMAHLVIALFVLASTPSNADSLSPRADQAMPHGISLKSIIDESSSQLVQQYVLGDPTAIHKTYVQVFRSSTQSISSSLAKRNSTPTSPLNDGRHIDLTPSECTSQVCYSGSFEKPNKTDCDTIVAAQLYNSTGSLTAFPGTYVLVYSGTCVVAFQHPMGKPEYNYTFDYNWASLGKIMVQLMKKCMSQPEAQSIGGACKIDHYLKWTFENVLISLQRYIEPEKK</sequence>
<dbReference type="EMBL" id="PGCJ01000007">
    <property type="protein sequence ID" value="PLW57819.1"/>
    <property type="molecule type" value="Genomic_DNA"/>
</dbReference>
<name>A0A2N5W6E7_9BASI</name>
<feature type="chain" id="PRO_5015084167" description="Ecp2 effector protein domain-containing protein" evidence="1">
    <location>
        <begin position="23"/>
        <end position="227"/>
    </location>
</feature>
<protein>
    <recommendedName>
        <fullName evidence="7">Ecp2 effector protein domain-containing protein</fullName>
    </recommendedName>
</protein>
<dbReference type="EMBL" id="PGCI01000014">
    <property type="protein sequence ID" value="PLW49849.1"/>
    <property type="molecule type" value="Genomic_DNA"/>
</dbReference>
<feature type="signal peptide" evidence="1">
    <location>
        <begin position="1"/>
        <end position="22"/>
    </location>
</feature>
<evidence type="ECO:0008006" key="7">
    <source>
        <dbReference type="Google" id="ProtNLM"/>
    </source>
</evidence>
<gene>
    <name evidence="4" type="ORF">PCANC_00928</name>
    <name evidence="3" type="ORF">PCASD_01527</name>
    <name evidence="2" type="ORF">PCASD_06525</name>
</gene>
<dbReference type="EMBL" id="PGCI01000611">
    <property type="protein sequence ID" value="PLW24315.1"/>
    <property type="molecule type" value="Genomic_DNA"/>
</dbReference>
<comment type="caution">
    <text evidence="4">The sequence shown here is derived from an EMBL/GenBank/DDBJ whole genome shotgun (WGS) entry which is preliminary data.</text>
</comment>
<accession>A0A2N5W6E7</accession>